<evidence type="ECO:0000256" key="1">
    <source>
        <dbReference type="SAM" id="MobiDB-lite"/>
    </source>
</evidence>
<sequence>MADPNASRAEIWRAHYNDLYSSDANAVRLRARQESNRDRDEAIRSYAAVLDRAPPIYVRARPPESARSSTPPPAKPKIYAAPLASLRPELPGGWAVPEVYEDAIDEFERRQQSARTDATRALAALLEASEHGRGDDPRLRAQYSAAVRNVALNRFVIREQVEEVVIKVAEKPKAKVVVERWNLSMSVWAEREKRCDARDFYDTPNFKTKVVELLWDRALRVDECRLAGYLKWVLERSPDGVDKGGAGGEGGADRPASPQSPSGGPLSPGAQLHAIEGYIQTSEELREVCGNLSWYCDVMWNLYDYYSVSSISKPGFKHELAIGGVYPSLFIEKNEYQKFVEHLELTERNSQHRSKEHFAQLFLVVNTSSSAGLATAEPKCVNPNAMLNRREWMEMLVRVCVMRYVQTGEMSDVSDALGRLLAECEAKTPKVAHQDSNKFRRELMYTEGVDAILRKNLDMLRAIFDAFAYEEKPNLSDEPNPFATKEGLSWDNWLQLVDAFAWLDRTFTSRDAGNVYVWSRMWAFDDGSVAARRKVTNLWFEDFLEAIVRVATMKSLPDMQEVIYAGFSDCGEYLMELKATGEKIELRDCVVSAAYDKFCQEHPASWDKKPAMDTEDLVEHMCMFIKRTIETKLGKPTSGKELTKREIMKFRMDHKDQSESR</sequence>
<feature type="region of interest" description="Disordered" evidence="1">
    <location>
        <begin position="241"/>
        <end position="267"/>
    </location>
</feature>
<organism evidence="2 3">
    <name type="scientific">Chrysochromulina tobinii</name>
    <dbReference type="NCBI Taxonomy" id="1460289"/>
    <lineage>
        <taxon>Eukaryota</taxon>
        <taxon>Haptista</taxon>
        <taxon>Haptophyta</taxon>
        <taxon>Prymnesiophyceae</taxon>
        <taxon>Prymnesiales</taxon>
        <taxon>Chrysochromulinaceae</taxon>
        <taxon>Chrysochromulina</taxon>
    </lineage>
</organism>
<keyword evidence="3" id="KW-1185">Reference proteome</keyword>
<dbReference type="AlphaFoldDB" id="A0A0M0JDQ1"/>
<protein>
    <submittedName>
        <fullName evidence="2">Leucine rich repeat family protein</fullName>
    </submittedName>
</protein>
<dbReference type="Proteomes" id="UP000037460">
    <property type="component" value="Unassembled WGS sequence"/>
</dbReference>
<dbReference type="EMBL" id="JWZX01003061">
    <property type="protein sequence ID" value="KOO24724.1"/>
    <property type="molecule type" value="Genomic_DNA"/>
</dbReference>
<reference evidence="3" key="1">
    <citation type="journal article" date="2015" name="PLoS Genet.">
        <title>Genome Sequence and Transcriptome Analyses of Chrysochromulina tobin: Metabolic Tools for Enhanced Algal Fitness in the Prominent Order Prymnesiales (Haptophyceae).</title>
        <authorList>
            <person name="Hovde B.T."/>
            <person name="Deodato C.R."/>
            <person name="Hunsperger H.M."/>
            <person name="Ryken S.A."/>
            <person name="Yost W."/>
            <person name="Jha R.K."/>
            <person name="Patterson J."/>
            <person name="Monnat R.J. Jr."/>
            <person name="Barlow S.B."/>
            <person name="Starkenburg S.R."/>
            <person name="Cattolico R.A."/>
        </authorList>
    </citation>
    <scope>NUCLEOTIDE SEQUENCE</scope>
    <source>
        <strain evidence="3">CCMP291</strain>
    </source>
</reference>
<accession>A0A0M0JDQ1</accession>
<name>A0A0M0JDQ1_9EUKA</name>
<comment type="caution">
    <text evidence="2">The sequence shown here is derived from an EMBL/GenBank/DDBJ whole genome shotgun (WGS) entry which is preliminary data.</text>
</comment>
<proteinExistence type="predicted"/>
<evidence type="ECO:0000313" key="3">
    <source>
        <dbReference type="Proteomes" id="UP000037460"/>
    </source>
</evidence>
<feature type="compositionally biased region" description="Low complexity" evidence="1">
    <location>
        <begin position="253"/>
        <end position="267"/>
    </location>
</feature>
<evidence type="ECO:0000313" key="2">
    <source>
        <dbReference type="EMBL" id="KOO24724.1"/>
    </source>
</evidence>
<dbReference type="OrthoDB" id="120976at2759"/>
<gene>
    <name evidence="2" type="ORF">Ctob_002964</name>
</gene>